<dbReference type="Gene3D" id="3.30.200.20">
    <property type="entry name" value="Phosphorylase Kinase, domain 1"/>
    <property type="match status" value="1"/>
</dbReference>
<reference evidence="14 16" key="1">
    <citation type="submission" date="2015-10" db="EMBL/GenBank/DDBJ databases">
        <title>Complete genome sequence of hyperthermophilic archaeon Pyrodictium delaneyi Su06.</title>
        <authorList>
            <person name="Jung J.-H."/>
            <person name="Lin J."/>
            <person name="Holden J.F."/>
            <person name="Park C.-S."/>
        </authorList>
    </citation>
    <scope>NUCLEOTIDE SEQUENCE [LARGE SCALE GENOMIC DNA]</scope>
    <source>
        <strain evidence="14 16">Su06</strain>
    </source>
</reference>
<comment type="catalytic activity">
    <reaction evidence="12">
        <text>L-seryl-[protein] + ATP = O-phospho-L-seryl-[protein] + ADP + H(+)</text>
        <dbReference type="Rhea" id="RHEA:17989"/>
        <dbReference type="Rhea" id="RHEA-COMP:9863"/>
        <dbReference type="Rhea" id="RHEA-COMP:11604"/>
        <dbReference type="ChEBI" id="CHEBI:15378"/>
        <dbReference type="ChEBI" id="CHEBI:29999"/>
        <dbReference type="ChEBI" id="CHEBI:30616"/>
        <dbReference type="ChEBI" id="CHEBI:83421"/>
        <dbReference type="ChEBI" id="CHEBI:456216"/>
        <dbReference type="EC" id="2.7.11.1"/>
    </reaction>
</comment>
<evidence type="ECO:0000256" key="3">
    <source>
        <dbReference type="ARBA" id="ARBA00012513"/>
    </source>
</evidence>
<dbReference type="GO" id="GO:0046872">
    <property type="term" value="F:metal ion binding"/>
    <property type="evidence" value="ECO:0007669"/>
    <property type="project" value="UniProtKB-KW"/>
</dbReference>
<dbReference type="GO" id="GO:0004674">
    <property type="term" value="F:protein serine/threonine kinase activity"/>
    <property type="evidence" value="ECO:0007669"/>
    <property type="project" value="UniProtKB-KW"/>
</dbReference>
<evidence type="ECO:0000256" key="4">
    <source>
        <dbReference type="ARBA" id="ARBA00022527"/>
    </source>
</evidence>
<gene>
    <name evidence="15" type="ORF">Pdsh_09670</name>
    <name evidence="14" type="ORF">Pyrde_0614</name>
</gene>
<dbReference type="Gene3D" id="1.10.510.10">
    <property type="entry name" value="Transferase(Phosphotransferase) domain 1"/>
    <property type="match status" value="1"/>
</dbReference>
<dbReference type="GO" id="GO:0030490">
    <property type="term" value="P:maturation of SSU-rRNA"/>
    <property type="evidence" value="ECO:0007669"/>
    <property type="project" value="TreeGrafter"/>
</dbReference>
<dbReference type="EC" id="2.7.11.1" evidence="3"/>
<dbReference type="GO" id="GO:0005829">
    <property type="term" value="C:cytosol"/>
    <property type="evidence" value="ECO:0007669"/>
    <property type="project" value="TreeGrafter"/>
</dbReference>
<dbReference type="InterPro" id="IPR018935">
    <property type="entry name" value="RIO_kinase_CS"/>
</dbReference>
<name>A0A0P0N2R5_9CREN</name>
<dbReference type="KEGG" id="pdl:Pyrde_0614"/>
<dbReference type="InterPro" id="IPR036388">
    <property type="entry name" value="WH-like_DNA-bd_sf"/>
</dbReference>
<accession>A0A0P0N2R5</accession>
<evidence type="ECO:0000256" key="2">
    <source>
        <dbReference type="ARBA" id="ARBA00009196"/>
    </source>
</evidence>
<comment type="similarity">
    <text evidence="2">Belongs to the protein kinase superfamily. RIO-type Ser/Thr kinase family.</text>
</comment>
<dbReference type="SUPFAM" id="SSF56112">
    <property type="entry name" value="Protein kinase-like (PK-like)"/>
    <property type="match status" value="1"/>
</dbReference>
<dbReference type="RefSeq" id="WP_055408115.1">
    <property type="nucleotide sequence ID" value="NZ_CP013011.1"/>
</dbReference>
<dbReference type="PANTHER" id="PTHR45852:SF1">
    <property type="entry name" value="SERINE_THREONINE-PROTEIN KINASE RIO2"/>
    <property type="match status" value="1"/>
</dbReference>
<dbReference type="PROSITE" id="PS00109">
    <property type="entry name" value="PROTEIN_KINASE_TYR"/>
    <property type="match status" value="1"/>
</dbReference>
<dbReference type="SMART" id="SM00090">
    <property type="entry name" value="RIO"/>
    <property type="match status" value="1"/>
</dbReference>
<dbReference type="InterPro" id="IPR011009">
    <property type="entry name" value="Kinase-like_dom_sf"/>
</dbReference>
<keyword evidence="6" id="KW-0479">Metal-binding</keyword>
<dbReference type="OrthoDB" id="50101at2157"/>
<evidence type="ECO:0000256" key="7">
    <source>
        <dbReference type="ARBA" id="ARBA00022741"/>
    </source>
</evidence>
<dbReference type="PROSITE" id="PS01245">
    <property type="entry name" value="RIO1"/>
    <property type="match status" value="1"/>
</dbReference>
<evidence type="ECO:0000256" key="1">
    <source>
        <dbReference type="ARBA" id="ARBA00001946"/>
    </source>
</evidence>
<dbReference type="Pfam" id="PF01163">
    <property type="entry name" value="RIO1"/>
    <property type="match status" value="1"/>
</dbReference>
<dbReference type="InterPro" id="IPR000687">
    <property type="entry name" value="RIO_kinase"/>
</dbReference>
<evidence type="ECO:0000313" key="16">
    <source>
        <dbReference type="Proteomes" id="UP000058613"/>
    </source>
</evidence>
<evidence type="ECO:0000259" key="13">
    <source>
        <dbReference type="SMART" id="SM00090"/>
    </source>
</evidence>
<dbReference type="Gene3D" id="1.10.10.10">
    <property type="entry name" value="Winged helix-like DNA-binding domain superfamily/Winged helix DNA-binding domain"/>
    <property type="match status" value="1"/>
</dbReference>
<dbReference type="Proteomes" id="UP000196694">
    <property type="component" value="Unassembled WGS sequence"/>
</dbReference>
<keyword evidence="10" id="KW-0460">Magnesium</keyword>
<protein>
    <recommendedName>
        <fullName evidence="3">non-specific serine/threonine protein kinase</fullName>
        <ecNumber evidence="3">2.7.11.1</ecNumber>
    </recommendedName>
</protein>
<dbReference type="PANTHER" id="PTHR45852">
    <property type="entry name" value="SER/THR-PROTEIN KINASE RIO2"/>
    <property type="match status" value="1"/>
</dbReference>
<evidence type="ECO:0000256" key="11">
    <source>
        <dbReference type="ARBA" id="ARBA00047899"/>
    </source>
</evidence>
<dbReference type="EMBL" id="CP013011">
    <property type="protein sequence ID" value="ALL00664.1"/>
    <property type="molecule type" value="Genomic_DNA"/>
</dbReference>
<dbReference type="InterPro" id="IPR036390">
    <property type="entry name" value="WH_DNA-bd_sf"/>
</dbReference>
<evidence type="ECO:0000256" key="12">
    <source>
        <dbReference type="ARBA" id="ARBA00048679"/>
    </source>
</evidence>
<keyword evidence="4 15" id="KW-0723">Serine/threonine-protein kinase</keyword>
<keyword evidence="8 14" id="KW-0418">Kinase</keyword>
<dbReference type="InterPro" id="IPR030484">
    <property type="entry name" value="Rio2"/>
</dbReference>
<evidence type="ECO:0000313" key="14">
    <source>
        <dbReference type="EMBL" id="ALL00664.1"/>
    </source>
</evidence>
<dbReference type="Proteomes" id="UP000058613">
    <property type="component" value="Chromosome"/>
</dbReference>
<evidence type="ECO:0000256" key="9">
    <source>
        <dbReference type="ARBA" id="ARBA00022840"/>
    </source>
</evidence>
<dbReference type="Pfam" id="PF09202">
    <property type="entry name" value="Rio2_N"/>
    <property type="match status" value="1"/>
</dbReference>
<dbReference type="CDD" id="cd05144">
    <property type="entry name" value="RIO2_C"/>
    <property type="match status" value="1"/>
</dbReference>
<organism evidence="14 16">
    <name type="scientific">Pyrodictium delaneyi</name>
    <dbReference type="NCBI Taxonomy" id="1273541"/>
    <lineage>
        <taxon>Archaea</taxon>
        <taxon>Thermoproteota</taxon>
        <taxon>Thermoprotei</taxon>
        <taxon>Desulfurococcales</taxon>
        <taxon>Pyrodictiaceae</taxon>
        <taxon>Pyrodictium</taxon>
    </lineage>
</organism>
<proteinExistence type="inferred from homology"/>
<dbReference type="InterPro" id="IPR018934">
    <property type="entry name" value="RIO_dom"/>
</dbReference>
<dbReference type="EMBL" id="NCQP01000007">
    <property type="protein sequence ID" value="OWJ54113.1"/>
    <property type="molecule type" value="Genomic_DNA"/>
</dbReference>
<dbReference type="InterPro" id="IPR015285">
    <property type="entry name" value="RIO2_wHTH_N"/>
</dbReference>
<dbReference type="SUPFAM" id="SSF46785">
    <property type="entry name" value="Winged helix' DNA-binding domain"/>
    <property type="match status" value="1"/>
</dbReference>
<dbReference type="InterPro" id="IPR008266">
    <property type="entry name" value="Tyr_kinase_AS"/>
</dbReference>
<dbReference type="GO" id="GO:0030688">
    <property type="term" value="C:preribosome, small subunit precursor"/>
    <property type="evidence" value="ECO:0007669"/>
    <property type="project" value="TreeGrafter"/>
</dbReference>
<evidence type="ECO:0000256" key="8">
    <source>
        <dbReference type="ARBA" id="ARBA00022777"/>
    </source>
</evidence>
<feature type="domain" description="RIO kinase" evidence="13">
    <location>
        <begin position="64"/>
        <end position="294"/>
    </location>
</feature>
<keyword evidence="9" id="KW-0067">ATP-binding</keyword>
<sequence length="299" mass="34868">MVLLALTYKKLVGRDFRVLSVIEREMPRYEYVPIEVIERRLRMPSSHVAMSLQKLNQLKLVRRRLGDYVGYRLTYMGLDMLALHSLVERGILHALGDKLGVGKESDVYSGLTPSGTRVIVKFHRVGRTSFQKIVRVRHYAADKPYSSWLQLAKLAGQREFRALDELYRAGALVPKPLGYSRHAVVTDYIEGVELYMYKDAMDPESMLRDIIDTLRKAYLDVGIVHGDLSEYNILVVIEDDRERPYIIDWPQYVEKEHPSAEQLLRRDIEYVVRFFRKRYGVEADVEKLIKYVRGEIENV</sequence>
<dbReference type="AlphaFoldDB" id="A0A0P0N2R5"/>
<evidence type="ECO:0000256" key="10">
    <source>
        <dbReference type="ARBA" id="ARBA00022842"/>
    </source>
</evidence>
<evidence type="ECO:0000313" key="15">
    <source>
        <dbReference type="EMBL" id="OWJ54113.1"/>
    </source>
</evidence>
<keyword evidence="17" id="KW-1185">Reference proteome</keyword>
<reference evidence="15 17" key="2">
    <citation type="submission" date="2017-05" db="EMBL/GenBank/DDBJ databases">
        <title>The draft genome of the hyperthermophilic archaeon 'Pyrodictium delaneyi strain Hulk', an iron and nitrate reducer, reveals the capacity for sulfate reduction.</title>
        <authorList>
            <person name="Demey L.M."/>
            <person name="Miller C."/>
            <person name="Manzella M."/>
            <person name="Reguera G."/>
            <person name="Kashefi K."/>
        </authorList>
    </citation>
    <scope>NUCLEOTIDE SEQUENCE [LARGE SCALE GENOMIC DNA]</scope>
    <source>
        <strain evidence="15 17">Hulk</strain>
    </source>
</reference>
<evidence type="ECO:0000256" key="6">
    <source>
        <dbReference type="ARBA" id="ARBA00022723"/>
    </source>
</evidence>
<comment type="cofactor">
    <cofactor evidence="1">
        <name>Mg(2+)</name>
        <dbReference type="ChEBI" id="CHEBI:18420"/>
    </cofactor>
</comment>
<dbReference type="GO" id="GO:0005524">
    <property type="term" value="F:ATP binding"/>
    <property type="evidence" value="ECO:0007669"/>
    <property type="project" value="UniProtKB-KW"/>
</dbReference>
<keyword evidence="5" id="KW-0808">Transferase</keyword>
<dbReference type="FunFam" id="3.30.200.20:FF:000052">
    <property type="entry name" value="Serine/threonine-protein kinase RIO2"/>
    <property type="match status" value="1"/>
</dbReference>
<dbReference type="STRING" id="1273541.Pyrde_0614"/>
<dbReference type="GeneID" id="26098949"/>
<evidence type="ECO:0000313" key="17">
    <source>
        <dbReference type="Proteomes" id="UP000196694"/>
    </source>
</evidence>
<keyword evidence="7" id="KW-0547">Nucleotide-binding</keyword>
<evidence type="ECO:0000256" key="5">
    <source>
        <dbReference type="ARBA" id="ARBA00022679"/>
    </source>
</evidence>
<comment type="catalytic activity">
    <reaction evidence="11">
        <text>L-threonyl-[protein] + ATP = O-phospho-L-threonyl-[protein] + ADP + H(+)</text>
        <dbReference type="Rhea" id="RHEA:46608"/>
        <dbReference type="Rhea" id="RHEA-COMP:11060"/>
        <dbReference type="Rhea" id="RHEA-COMP:11605"/>
        <dbReference type="ChEBI" id="CHEBI:15378"/>
        <dbReference type="ChEBI" id="CHEBI:30013"/>
        <dbReference type="ChEBI" id="CHEBI:30616"/>
        <dbReference type="ChEBI" id="CHEBI:61977"/>
        <dbReference type="ChEBI" id="CHEBI:456216"/>
        <dbReference type="EC" id="2.7.11.1"/>
    </reaction>
</comment>